<proteinExistence type="predicted"/>
<dbReference type="Proteomes" id="UP000492821">
    <property type="component" value="Unassembled WGS sequence"/>
</dbReference>
<dbReference type="AlphaFoldDB" id="A0A7E4VQ28"/>
<dbReference type="PANTHER" id="PTHR31859:SF9">
    <property type="entry name" value="TETRATRICOPEPTIDE REPEAT PROTEIN 39B"/>
    <property type="match status" value="1"/>
</dbReference>
<dbReference type="PANTHER" id="PTHR31859">
    <property type="entry name" value="TETRATRICOPEPTIDE REPEAT PROTEIN 39 FAMILY MEMBER"/>
    <property type="match status" value="1"/>
</dbReference>
<evidence type="ECO:0000313" key="2">
    <source>
        <dbReference type="WBParaSite" id="Pan_g23855.t1"/>
    </source>
</evidence>
<dbReference type="InterPro" id="IPR019412">
    <property type="entry name" value="IML2/TPR_39"/>
</dbReference>
<reference evidence="1" key="1">
    <citation type="journal article" date="2013" name="Genetics">
        <title>The draft genome and transcriptome of Panagrellus redivivus are shaped by the harsh demands of a free-living lifestyle.</title>
        <authorList>
            <person name="Srinivasan J."/>
            <person name="Dillman A.R."/>
            <person name="Macchietto M.G."/>
            <person name="Heikkinen L."/>
            <person name="Lakso M."/>
            <person name="Fracchia K.M."/>
            <person name="Antoshechkin I."/>
            <person name="Mortazavi A."/>
            <person name="Wong G."/>
            <person name="Sternberg P.W."/>
        </authorList>
    </citation>
    <scope>NUCLEOTIDE SEQUENCE [LARGE SCALE GENOMIC DNA]</scope>
    <source>
        <strain evidence="1">MT8872</strain>
    </source>
</reference>
<dbReference type="SMART" id="SM00028">
    <property type="entry name" value="TPR"/>
    <property type="match status" value="3"/>
</dbReference>
<accession>A0A7E4VQ28</accession>
<organism evidence="1 2">
    <name type="scientific">Panagrellus redivivus</name>
    <name type="common">Microworm</name>
    <dbReference type="NCBI Taxonomy" id="6233"/>
    <lineage>
        <taxon>Eukaryota</taxon>
        <taxon>Metazoa</taxon>
        <taxon>Ecdysozoa</taxon>
        <taxon>Nematoda</taxon>
        <taxon>Chromadorea</taxon>
        <taxon>Rhabditida</taxon>
        <taxon>Tylenchina</taxon>
        <taxon>Panagrolaimomorpha</taxon>
        <taxon>Panagrolaimoidea</taxon>
        <taxon>Panagrolaimidae</taxon>
        <taxon>Panagrellus</taxon>
    </lineage>
</organism>
<dbReference type="Pfam" id="PF10300">
    <property type="entry name" value="Iml2-TPR_39"/>
    <property type="match status" value="1"/>
</dbReference>
<evidence type="ECO:0000313" key="1">
    <source>
        <dbReference type="Proteomes" id="UP000492821"/>
    </source>
</evidence>
<dbReference type="InterPro" id="IPR019734">
    <property type="entry name" value="TPR_rpt"/>
</dbReference>
<keyword evidence="1" id="KW-1185">Reference proteome</keyword>
<protein>
    <submittedName>
        <fullName evidence="2">TPR_REGION domain-containing protein</fullName>
    </submittedName>
</protein>
<dbReference type="Gene3D" id="1.25.40.10">
    <property type="entry name" value="Tetratricopeptide repeat domain"/>
    <property type="match status" value="1"/>
</dbReference>
<name>A0A7E4VQ28_PANRE</name>
<sequence>MEELHLASQIEGTLRHPIVCLSLLSWHLIAVFFIGASDPDIGLCERLMRPLTIKYPNGAIILFLKARLHLIKGDIDNAIYFYGKSISVQDTYKQFHHVCWWELLFAYCYLKKWDRAANNAKKLLDESKWSRCCYTYMLGILINADRSVPKRTDTVRILLERVPQIRHRIAGKSIPVEKFCARKSERFLKHGRLFFAHYEFLYFWNGFSILSTNKALVGPILEDIEAEWEFAATDDKDDECLYLLLKGVTLKIMGKLYEAELCFLKIMEYERIVTDFSYIVPNACFELAMTRQSLGSPDQALSLLQRALTYRGYSLETKLHFRIQAAMEALNNANSTE</sequence>
<dbReference type="WBParaSite" id="Pan_g23855.t1">
    <property type="protein sequence ID" value="Pan_g23855.t1"/>
    <property type="gene ID" value="Pan_g23855"/>
</dbReference>
<dbReference type="InterPro" id="IPR011990">
    <property type="entry name" value="TPR-like_helical_dom_sf"/>
</dbReference>
<dbReference type="SUPFAM" id="SSF48452">
    <property type="entry name" value="TPR-like"/>
    <property type="match status" value="1"/>
</dbReference>
<reference evidence="2" key="2">
    <citation type="submission" date="2020-10" db="UniProtKB">
        <authorList>
            <consortium name="WormBaseParasite"/>
        </authorList>
    </citation>
    <scope>IDENTIFICATION</scope>
</reference>